<dbReference type="Pfam" id="PF00873">
    <property type="entry name" value="ACR_tran"/>
    <property type="match status" value="1"/>
</dbReference>
<comment type="caution">
    <text evidence="1">The sequence shown here is derived from an EMBL/GenBank/DDBJ whole genome shotgun (WGS) entry which is preliminary data.</text>
</comment>
<dbReference type="PANTHER" id="PTHR32063:SF24">
    <property type="entry name" value="CATION EFFLUX SYSTEM (ACRB_ACRD_ACRF FAMILY)"/>
    <property type="match status" value="1"/>
</dbReference>
<accession>A0A7M3M9R7</accession>
<gene>
    <name evidence="1" type="ORF">DPQ33_19575</name>
</gene>
<reference evidence="1 2" key="1">
    <citation type="submission" date="2018-06" db="EMBL/GenBank/DDBJ databases">
        <title>Complete genome of Desulfovibrio indonesiensis P37SLT.</title>
        <authorList>
            <person name="Crispim J.S."/>
            <person name="Vidigal P.M.P."/>
            <person name="Silva L.C.F."/>
            <person name="Laguardia C.N."/>
            <person name="Araujo L.C."/>
            <person name="Dias R.S."/>
            <person name="Sousa M.P."/>
            <person name="Paula S.O."/>
            <person name="Silva C."/>
        </authorList>
    </citation>
    <scope>NUCLEOTIDE SEQUENCE [LARGE SCALE GENOMIC DNA]</scope>
    <source>
        <strain evidence="1 2">P37SLT</strain>
    </source>
</reference>
<organism evidence="1 2">
    <name type="scientific">Oceanidesulfovibrio indonesiensis</name>
    <dbReference type="NCBI Taxonomy" id="54767"/>
    <lineage>
        <taxon>Bacteria</taxon>
        <taxon>Pseudomonadati</taxon>
        <taxon>Thermodesulfobacteriota</taxon>
        <taxon>Desulfovibrionia</taxon>
        <taxon>Desulfovibrionales</taxon>
        <taxon>Desulfovibrionaceae</taxon>
        <taxon>Oceanidesulfovibrio</taxon>
    </lineage>
</organism>
<dbReference type="GO" id="GO:0042910">
    <property type="term" value="F:xenobiotic transmembrane transporter activity"/>
    <property type="evidence" value="ECO:0007669"/>
    <property type="project" value="TreeGrafter"/>
</dbReference>
<dbReference type="OrthoDB" id="9806532at2"/>
<keyword evidence="2" id="KW-1185">Reference proteome</keyword>
<dbReference type="GO" id="GO:0005886">
    <property type="term" value="C:plasma membrane"/>
    <property type="evidence" value="ECO:0007669"/>
    <property type="project" value="TreeGrafter"/>
</dbReference>
<feature type="non-terminal residue" evidence="1">
    <location>
        <position position="184"/>
    </location>
</feature>
<dbReference type="AlphaFoldDB" id="A0A7M3M9R7"/>
<name>A0A7M3M9R7_9BACT</name>
<evidence type="ECO:0000313" key="2">
    <source>
        <dbReference type="Proteomes" id="UP000448292"/>
    </source>
</evidence>
<dbReference type="PANTHER" id="PTHR32063">
    <property type="match status" value="1"/>
</dbReference>
<dbReference type="InterPro" id="IPR027463">
    <property type="entry name" value="AcrB_DN_DC_subdom"/>
</dbReference>
<dbReference type="Gene3D" id="3.30.70.1440">
    <property type="entry name" value="Multidrug efflux transporter AcrB pore domain"/>
    <property type="match status" value="1"/>
</dbReference>
<sequence length="184" mass="20409">LDVLREISGQIQSFIKDFPGASDVKDSLEAGKPELQVQLKPQAYALGLTDSMVAGQLRDAFIGAESSKFLTSKEYIDMRVMLPQSRPNRIEALTHFMVTLPSGRKVKLSKMATIAKNKGISAIARQKRKRALIITDQLNQDITTSKMLSEAVNKQFAYIPKQYHCYSIETGRGEVEDLNASMAA</sequence>
<protein>
    <submittedName>
        <fullName evidence="1">Uncharacterized protein</fullName>
    </submittedName>
</protein>
<evidence type="ECO:0000313" key="1">
    <source>
        <dbReference type="EMBL" id="TVM05781.1"/>
    </source>
</evidence>
<dbReference type="EMBL" id="QMIE01000233">
    <property type="protein sequence ID" value="TVM05781.1"/>
    <property type="molecule type" value="Genomic_DNA"/>
</dbReference>
<proteinExistence type="predicted"/>
<dbReference type="SUPFAM" id="SSF82714">
    <property type="entry name" value="Multidrug efflux transporter AcrB TolC docking domain, DN and DC subdomains"/>
    <property type="match status" value="1"/>
</dbReference>
<feature type="non-terminal residue" evidence="1">
    <location>
        <position position="1"/>
    </location>
</feature>
<dbReference type="InterPro" id="IPR001036">
    <property type="entry name" value="Acrflvin-R"/>
</dbReference>
<dbReference type="Gene3D" id="3.30.2090.10">
    <property type="entry name" value="Multidrug efflux transporter AcrB TolC docking domain, DN and DC subdomains"/>
    <property type="match status" value="1"/>
</dbReference>
<dbReference type="Proteomes" id="UP000448292">
    <property type="component" value="Unassembled WGS sequence"/>
</dbReference>